<evidence type="ECO:0000313" key="3">
    <source>
        <dbReference type="EMBL" id="SVB89211.1"/>
    </source>
</evidence>
<proteinExistence type="predicted"/>
<accession>A0A382HRV1</accession>
<dbReference type="InterPro" id="IPR027417">
    <property type="entry name" value="P-loop_NTPase"/>
</dbReference>
<feature type="domain" description="ATPase AAA-type core" evidence="2">
    <location>
        <begin position="12"/>
        <end position="62"/>
    </location>
</feature>
<dbReference type="Gene3D" id="3.40.50.300">
    <property type="entry name" value="P-loop containing nucleotide triphosphate hydrolases"/>
    <property type="match status" value="1"/>
</dbReference>
<name>A0A382HRV1_9ZZZZ</name>
<sequence length="126" mass="13839">MDALSAGQCQRVMVALALAREAPLILLDEPVTGLDLASQERILQIVAEERNVGRTVILSTHHLDEARHCDRVILLAGRVVAQGTPDEVLCPECLREAYGDRVLGDHRDHDHPHDLILVDDHGHGGH</sequence>
<organism evidence="3">
    <name type="scientific">marine metagenome</name>
    <dbReference type="NCBI Taxonomy" id="408172"/>
    <lineage>
        <taxon>unclassified sequences</taxon>
        <taxon>metagenomes</taxon>
        <taxon>ecological metagenomes</taxon>
    </lineage>
</organism>
<gene>
    <name evidence="3" type="ORF">METZ01_LOCUS242065</name>
</gene>
<reference evidence="3" key="1">
    <citation type="submission" date="2018-05" db="EMBL/GenBank/DDBJ databases">
        <authorList>
            <person name="Lanie J.A."/>
            <person name="Ng W.-L."/>
            <person name="Kazmierczak K.M."/>
            <person name="Andrzejewski T.M."/>
            <person name="Davidsen T.M."/>
            <person name="Wayne K.J."/>
            <person name="Tettelin H."/>
            <person name="Glass J.I."/>
            <person name="Rusch D."/>
            <person name="Podicherti R."/>
            <person name="Tsui H.-C.T."/>
            <person name="Winkler M.E."/>
        </authorList>
    </citation>
    <scope>NUCLEOTIDE SEQUENCE</scope>
</reference>
<keyword evidence="1" id="KW-0813">Transport</keyword>
<dbReference type="AlphaFoldDB" id="A0A382HRV1"/>
<dbReference type="GO" id="GO:0005524">
    <property type="term" value="F:ATP binding"/>
    <property type="evidence" value="ECO:0007669"/>
    <property type="project" value="InterPro"/>
</dbReference>
<dbReference type="InterPro" id="IPR050153">
    <property type="entry name" value="Metal_Ion_Import_ABC"/>
</dbReference>
<dbReference type="Pfam" id="PF13304">
    <property type="entry name" value="AAA_21"/>
    <property type="match status" value="1"/>
</dbReference>
<protein>
    <recommendedName>
        <fullName evidence="2">ATPase AAA-type core domain-containing protein</fullName>
    </recommendedName>
</protein>
<dbReference type="GO" id="GO:0016887">
    <property type="term" value="F:ATP hydrolysis activity"/>
    <property type="evidence" value="ECO:0007669"/>
    <property type="project" value="InterPro"/>
</dbReference>
<dbReference type="PANTHER" id="PTHR42734">
    <property type="entry name" value="METAL TRANSPORT SYSTEM ATP-BINDING PROTEIN TM_0124-RELATED"/>
    <property type="match status" value="1"/>
</dbReference>
<dbReference type="InterPro" id="IPR003959">
    <property type="entry name" value="ATPase_AAA_core"/>
</dbReference>
<evidence type="ECO:0000259" key="2">
    <source>
        <dbReference type="Pfam" id="PF13304"/>
    </source>
</evidence>
<evidence type="ECO:0000256" key="1">
    <source>
        <dbReference type="ARBA" id="ARBA00022448"/>
    </source>
</evidence>
<dbReference type="SUPFAM" id="SSF52540">
    <property type="entry name" value="P-loop containing nucleoside triphosphate hydrolases"/>
    <property type="match status" value="1"/>
</dbReference>
<dbReference type="EMBL" id="UINC01062510">
    <property type="protein sequence ID" value="SVB89211.1"/>
    <property type="molecule type" value="Genomic_DNA"/>
</dbReference>